<comment type="caution">
    <text evidence="1">The sequence shown here is derived from an EMBL/GenBank/DDBJ whole genome shotgun (WGS) entry which is preliminary data.</text>
</comment>
<gene>
    <name evidence="1" type="ORF">L1049_021530</name>
</gene>
<proteinExistence type="predicted"/>
<evidence type="ECO:0000313" key="1">
    <source>
        <dbReference type="EMBL" id="KAK9266847.1"/>
    </source>
</evidence>
<dbReference type="EMBL" id="JBBPBK010000049">
    <property type="protein sequence ID" value="KAK9266847.1"/>
    <property type="molecule type" value="Genomic_DNA"/>
</dbReference>
<protein>
    <submittedName>
        <fullName evidence="1">Uncharacterized protein</fullName>
    </submittedName>
</protein>
<keyword evidence="2" id="KW-1185">Reference proteome</keyword>
<organism evidence="1 2">
    <name type="scientific">Liquidambar formosana</name>
    <name type="common">Formosan gum</name>
    <dbReference type="NCBI Taxonomy" id="63359"/>
    <lineage>
        <taxon>Eukaryota</taxon>
        <taxon>Viridiplantae</taxon>
        <taxon>Streptophyta</taxon>
        <taxon>Embryophyta</taxon>
        <taxon>Tracheophyta</taxon>
        <taxon>Spermatophyta</taxon>
        <taxon>Magnoliopsida</taxon>
        <taxon>eudicotyledons</taxon>
        <taxon>Gunneridae</taxon>
        <taxon>Pentapetalae</taxon>
        <taxon>Saxifragales</taxon>
        <taxon>Altingiaceae</taxon>
        <taxon>Liquidambar</taxon>
    </lineage>
</organism>
<dbReference type="Proteomes" id="UP001415857">
    <property type="component" value="Unassembled WGS sequence"/>
</dbReference>
<dbReference type="AlphaFoldDB" id="A0AAP0QZM9"/>
<name>A0AAP0QZM9_LIQFO</name>
<accession>A0AAP0QZM9</accession>
<evidence type="ECO:0000313" key="2">
    <source>
        <dbReference type="Proteomes" id="UP001415857"/>
    </source>
</evidence>
<sequence length="119" mass="13626">MAIEVLTAIAKKIGEYLVAPIGCQFSYLLCYNYNIKNFRRKIEDLGRIRVEVQTRVNDAEKRGIAIPPDVGMSLTSVNEIKEKWSKFFDEELQSEPISGFKRKFNSLLHTCGLLVNKVE</sequence>
<reference evidence="1 2" key="1">
    <citation type="journal article" date="2024" name="Plant J.">
        <title>Genome sequences and population genomics reveal climatic adaptation and genomic divergence between two closely related sweetgum species.</title>
        <authorList>
            <person name="Xu W.Q."/>
            <person name="Ren C.Q."/>
            <person name="Zhang X.Y."/>
            <person name="Comes H.P."/>
            <person name="Liu X.H."/>
            <person name="Li Y.G."/>
            <person name="Kettle C.J."/>
            <person name="Jalonen R."/>
            <person name="Gaisberger H."/>
            <person name="Ma Y.Z."/>
            <person name="Qiu Y.X."/>
        </authorList>
    </citation>
    <scope>NUCLEOTIDE SEQUENCE [LARGE SCALE GENOMIC DNA]</scope>
    <source>
        <strain evidence="1">Hangzhou</strain>
    </source>
</reference>